<comment type="function">
    <text evidence="6">Catalyzes the NADPH-dependent reduction of N-acetyl-5-glutamyl phosphate to yield N-acetyl-L-glutamate 5-semialdehyde.</text>
</comment>
<dbReference type="InterPro" id="IPR000534">
    <property type="entry name" value="Semialdehyde_DH_NAD-bd"/>
</dbReference>
<evidence type="ECO:0000256" key="6">
    <source>
        <dbReference type="HAMAP-Rule" id="MF_01110"/>
    </source>
</evidence>
<sequence>MSYQVFIDGSSGTTGLRIAERLAGRPELELLHISEADRKDPARRAEVINSADLAFLCLPDAASREVVPLIDSRVKVLDTSTAFRTAPGWVYGFPELHGQREKLRAANRVAVPGCHASGFIALARPLVELGLVPADYPFTCHSLTGYSGGGKKMIAEYEDSRRPALYDTPRAYGLTLHHKHLPEMQAVSGLTAPPVFCPIVDDYYSGMEVTVPLRMELLPGVTPAQVAEALADYYAGEALFTVHPLGEVPGDGMLAAGALQGTDRMELYCTASPDGSQMLLVSLFDNLGKGSSGAAVQCMNLLLGLDETAGLE</sequence>
<protein>
    <recommendedName>
        <fullName evidence="6">N-acetyl-gamma-glutamyl-phosphate reductase</fullName>
        <shortName evidence="6">AGPR</shortName>
        <ecNumber evidence="6">1.2.1.38</ecNumber>
    </recommendedName>
    <alternativeName>
        <fullName evidence="6">N-acetyl-glutamate semialdehyde dehydrogenase</fullName>
        <shortName evidence="6">NAGSA dehydrogenase</shortName>
    </alternativeName>
</protein>
<dbReference type="NCBIfam" id="TIGR01851">
    <property type="entry name" value="argC_other"/>
    <property type="match status" value="1"/>
</dbReference>
<evidence type="ECO:0000259" key="7">
    <source>
        <dbReference type="SMART" id="SM00859"/>
    </source>
</evidence>
<dbReference type="SUPFAM" id="SSF55347">
    <property type="entry name" value="Glyceraldehyde-3-phosphate dehydrogenase-like, C-terminal domain"/>
    <property type="match status" value="1"/>
</dbReference>
<dbReference type="InterPro" id="IPR058924">
    <property type="entry name" value="AGPR_dimerisation_dom"/>
</dbReference>
<keyword evidence="4 6" id="KW-0521">NADP</keyword>
<comment type="pathway">
    <text evidence="6">Amino-acid biosynthesis; L-arginine biosynthesis; N(2)-acetyl-L-ornithine from L-glutamate: step 3/4.</text>
</comment>
<gene>
    <name evidence="6 8" type="primary">argC</name>
    <name evidence="8" type="ORF">H9890_03705</name>
</gene>
<evidence type="ECO:0000256" key="1">
    <source>
        <dbReference type="ARBA" id="ARBA00022490"/>
    </source>
</evidence>
<dbReference type="HAMAP" id="MF_01110">
    <property type="entry name" value="ArgC_type2"/>
    <property type="match status" value="1"/>
</dbReference>
<evidence type="ECO:0000313" key="8">
    <source>
        <dbReference type="EMBL" id="HIW08493.1"/>
    </source>
</evidence>
<name>A0A9D1TVN2_9FIRM</name>
<dbReference type="EMBL" id="DXHQ01000042">
    <property type="protein sequence ID" value="HIW08493.1"/>
    <property type="molecule type" value="Genomic_DNA"/>
</dbReference>
<dbReference type="InterPro" id="IPR050085">
    <property type="entry name" value="AGPR"/>
</dbReference>
<dbReference type="SUPFAM" id="SSF51735">
    <property type="entry name" value="NAD(P)-binding Rossmann-fold domains"/>
    <property type="match status" value="1"/>
</dbReference>
<evidence type="ECO:0000256" key="5">
    <source>
        <dbReference type="ARBA" id="ARBA00023002"/>
    </source>
</evidence>
<comment type="caution">
    <text evidence="8">The sequence shown here is derived from an EMBL/GenBank/DDBJ whole genome shotgun (WGS) entry which is preliminary data.</text>
</comment>
<dbReference type="GO" id="GO:0051287">
    <property type="term" value="F:NAD binding"/>
    <property type="evidence" value="ECO:0007669"/>
    <property type="project" value="InterPro"/>
</dbReference>
<dbReference type="Gene3D" id="3.40.50.720">
    <property type="entry name" value="NAD(P)-binding Rossmann-like Domain"/>
    <property type="match status" value="1"/>
</dbReference>
<evidence type="ECO:0000256" key="4">
    <source>
        <dbReference type="ARBA" id="ARBA00022857"/>
    </source>
</evidence>
<keyword evidence="3 6" id="KW-0028">Amino-acid biosynthesis</keyword>
<dbReference type="SMART" id="SM00859">
    <property type="entry name" value="Semialdhyde_dh"/>
    <property type="match status" value="1"/>
</dbReference>
<reference evidence="8" key="1">
    <citation type="journal article" date="2021" name="PeerJ">
        <title>Extensive microbial diversity within the chicken gut microbiome revealed by metagenomics and culture.</title>
        <authorList>
            <person name="Gilroy R."/>
            <person name="Ravi A."/>
            <person name="Getino M."/>
            <person name="Pursley I."/>
            <person name="Horton D.L."/>
            <person name="Alikhan N.F."/>
            <person name="Baker D."/>
            <person name="Gharbi K."/>
            <person name="Hall N."/>
            <person name="Watson M."/>
            <person name="Adriaenssens E.M."/>
            <person name="Foster-Nyarko E."/>
            <person name="Jarju S."/>
            <person name="Secka A."/>
            <person name="Antonio M."/>
            <person name="Oren A."/>
            <person name="Chaudhuri R.R."/>
            <person name="La Ragione R."/>
            <person name="Hildebrand F."/>
            <person name="Pallen M.J."/>
        </authorList>
    </citation>
    <scope>NUCLEOTIDE SEQUENCE</scope>
    <source>
        <strain evidence="8">ChiHcolR34-3080</strain>
    </source>
</reference>
<reference evidence="8" key="2">
    <citation type="submission" date="2021-04" db="EMBL/GenBank/DDBJ databases">
        <authorList>
            <person name="Gilroy R."/>
        </authorList>
    </citation>
    <scope>NUCLEOTIDE SEQUENCE</scope>
    <source>
        <strain evidence="8">ChiHcolR34-3080</strain>
    </source>
</reference>
<organism evidence="8 9">
    <name type="scientific">Candidatus Faecalibacterium intestinigallinarum</name>
    <dbReference type="NCBI Taxonomy" id="2838581"/>
    <lineage>
        <taxon>Bacteria</taxon>
        <taxon>Bacillati</taxon>
        <taxon>Bacillota</taxon>
        <taxon>Clostridia</taxon>
        <taxon>Eubacteriales</taxon>
        <taxon>Oscillospiraceae</taxon>
        <taxon>Faecalibacterium</taxon>
    </lineage>
</organism>
<dbReference type="GO" id="GO:0003942">
    <property type="term" value="F:N-acetyl-gamma-glutamyl-phosphate reductase activity"/>
    <property type="evidence" value="ECO:0007669"/>
    <property type="project" value="UniProtKB-UniRule"/>
</dbReference>
<evidence type="ECO:0000256" key="3">
    <source>
        <dbReference type="ARBA" id="ARBA00022605"/>
    </source>
</evidence>
<feature type="domain" description="Semialdehyde dehydrogenase NAD-binding" evidence="7">
    <location>
        <begin position="4"/>
        <end position="104"/>
    </location>
</feature>
<keyword evidence="1 6" id="KW-0963">Cytoplasm</keyword>
<dbReference type="CDD" id="cd23935">
    <property type="entry name" value="AGPR_2_C"/>
    <property type="match status" value="1"/>
</dbReference>
<comment type="similarity">
    <text evidence="6">Belongs to the NAGSA dehydrogenase family. Type 2 subfamily.</text>
</comment>
<dbReference type="PANTHER" id="PTHR32338:SF10">
    <property type="entry name" value="N-ACETYL-GAMMA-GLUTAMYL-PHOSPHATE REDUCTASE, CHLOROPLASTIC-RELATED"/>
    <property type="match status" value="1"/>
</dbReference>
<dbReference type="InterPro" id="IPR010136">
    <property type="entry name" value="AGPR_type-2"/>
</dbReference>
<comment type="subcellular location">
    <subcellularLocation>
        <location evidence="6">Cytoplasm</location>
    </subcellularLocation>
</comment>
<dbReference type="AlphaFoldDB" id="A0A9D1TVN2"/>
<dbReference type="CDD" id="cd17896">
    <property type="entry name" value="AGPR_2_N"/>
    <property type="match status" value="1"/>
</dbReference>
<dbReference type="PANTHER" id="PTHR32338">
    <property type="entry name" value="N-ACETYL-GAMMA-GLUTAMYL-PHOSPHATE REDUCTASE, CHLOROPLASTIC-RELATED-RELATED"/>
    <property type="match status" value="1"/>
</dbReference>
<dbReference type="Gene3D" id="3.30.360.10">
    <property type="entry name" value="Dihydrodipicolinate Reductase, domain 2"/>
    <property type="match status" value="1"/>
</dbReference>
<dbReference type="Pfam" id="PF01118">
    <property type="entry name" value="Semialdhyde_dh"/>
    <property type="match status" value="1"/>
</dbReference>
<proteinExistence type="inferred from homology"/>
<dbReference type="Proteomes" id="UP000823933">
    <property type="component" value="Unassembled WGS sequence"/>
</dbReference>
<feature type="active site" evidence="6">
    <location>
        <position position="114"/>
    </location>
</feature>
<evidence type="ECO:0000313" key="9">
    <source>
        <dbReference type="Proteomes" id="UP000823933"/>
    </source>
</evidence>
<keyword evidence="5 6" id="KW-0560">Oxidoreductase</keyword>
<evidence type="ECO:0000256" key="2">
    <source>
        <dbReference type="ARBA" id="ARBA00022571"/>
    </source>
</evidence>
<dbReference type="EC" id="1.2.1.38" evidence="6"/>
<dbReference type="GO" id="GO:0005737">
    <property type="term" value="C:cytoplasm"/>
    <property type="evidence" value="ECO:0007669"/>
    <property type="project" value="UniProtKB-SubCell"/>
</dbReference>
<comment type="catalytic activity">
    <reaction evidence="6">
        <text>N-acetyl-L-glutamate 5-semialdehyde + phosphate + NADP(+) = N-acetyl-L-glutamyl 5-phosphate + NADPH + H(+)</text>
        <dbReference type="Rhea" id="RHEA:21588"/>
        <dbReference type="ChEBI" id="CHEBI:15378"/>
        <dbReference type="ChEBI" id="CHEBI:29123"/>
        <dbReference type="ChEBI" id="CHEBI:43474"/>
        <dbReference type="ChEBI" id="CHEBI:57783"/>
        <dbReference type="ChEBI" id="CHEBI:57936"/>
        <dbReference type="ChEBI" id="CHEBI:58349"/>
        <dbReference type="EC" id="1.2.1.38"/>
    </reaction>
</comment>
<dbReference type="InterPro" id="IPR036291">
    <property type="entry name" value="NAD(P)-bd_dom_sf"/>
</dbReference>
<keyword evidence="2 6" id="KW-0055">Arginine biosynthesis</keyword>
<accession>A0A9D1TVN2</accession>
<dbReference type="GO" id="GO:0006526">
    <property type="term" value="P:L-arginine biosynthetic process"/>
    <property type="evidence" value="ECO:0007669"/>
    <property type="project" value="UniProtKB-UniRule"/>
</dbReference>
<dbReference type="Pfam" id="PF22698">
    <property type="entry name" value="Semialdhyde_dhC_1"/>
    <property type="match status" value="1"/>
</dbReference>